<keyword evidence="2" id="KW-1185">Reference proteome</keyword>
<organism evidence="1 2">
    <name type="scientific">Nocardioides psychrotolerans</name>
    <dbReference type="NCBI Taxonomy" id="1005945"/>
    <lineage>
        <taxon>Bacteria</taxon>
        <taxon>Bacillati</taxon>
        <taxon>Actinomycetota</taxon>
        <taxon>Actinomycetes</taxon>
        <taxon>Propionibacteriales</taxon>
        <taxon>Nocardioidaceae</taxon>
        <taxon>Nocardioides</taxon>
    </lineage>
</organism>
<evidence type="ECO:0000313" key="1">
    <source>
        <dbReference type="EMBL" id="SFH64908.1"/>
    </source>
</evidence>
<gene>
    <name evidence="1" type="ORF">SAMN05216561_101291</name>
</gene>
<reference evidence="1 2" key="1">
    <citation type="submission" date="2016-10" db="EMBL/GenBank/DDBJ databases">
        <authorList>
            <person name="de Groot N.N."/>
        </authorList>
    </citation>
    <scope>NUCLEOTIDE SEQUENCE [LARGE SCALE GENOMIC DNA]</scope>
    <source>
        <strain evidence="1 2">CGMCC 1.11156</strain>
    </source>
</reference>
<name>A0A1I3BRG5_9ACTN</name>
<accession>A0A1I3BRG5</accession>
<dbReference type="Proteomes" id="UP000198649">
    <property type="component" value="Unassembled WGS sequence"/>
</dbReference>
<sequence length="105" mass="11515">MSSWDDLEALPARMADLAQQADEIVRHARAWVCRRDGFEPSPVCVLRPLAAAMDPLEAAFAELGRRFEDQWRDLTDGLRRAAADLAATDVATARDLGGLIPRSAP</sequence>
<dbReference type="EMBL" id="FOQG01000001">
    <property type="protein sequence ID" value="SFH64908.1"/>
    <property type="molecule type" value="Genomic_DNA"/>
</dbReference>
<proteinExistence type="predicted"/>
<dbReference type="STRING" id="1005945.SAMN05216561_101291"/>
<dbReference type="AlphaFoldDB" id="A0A1I3BRG5"/>
<evidence type="ECO:0000313" key="2">
    <source>
        <dbReference type="Proteomes" id="UP000198649"/>
    </source>
</evidence>
<evidence type="ECO:0008006" key="3">
    <source>
        <dbReference type="Google" id="ProtNLM"/>
    </source>
</evidence>
<protein>
    <recommendedName>
        <fullName evidence="3">Excreted virulence factor EspC, type VII ESX diderm</fullName>
    </recommendedName>
</protein>